<keyword evidence="10" id="KW-0809">Transit peptide</keyword>
<dbReference type="InterPro" id="IPR013785">
    <property type="entry name" value="Aldolase_TIM"/>
</dbReference>
<comment type="pathway">
    <text evidence="2 16">Pyrimidine metabolism; UMP biosynthesis via de novo pathway; orotate from (S)-dihydroorotate (quinone route): step 1/1.</text>
</comment>
<dbReference type="UniPathway" id="UPA00070">
    <property type="reaction ID" value="UER00946"/>
</dbReference>
<dbReference type="EMBL" id="CAJFDH010000005">
    <property type="protein sequence ID" value="CAD5226121.1"/>
    <property type="molecule type" value="Genomic_DNA"/>
</dbReference>
<dbReference type="InterPro" id="IPR050074">
    <property type="entry name" value="DHO_dehydrogenase"/>
</dbReference>
<name>A0A811LEY3_9BILA</name>
<evidence type="ECO:0000256" key="12">
    <source>
        <dbReference type="ARBA" id="ARBA00023002"/>
    </source>
</evidence>
<evidence type="ECO:0000313" key="19">
    <source>
        <dbReference type="Proteomes" id="UP000614601"/>
    </source>
</evidence>
<dbReference type="CDD" id="cd04738">
    <property type="entry name" value="DHOD_2_like"/>
    <property type="match status" value="1"/>
</dbReference>
<dbReference type="InterPro" id="IPR005719">
    <property type="entry name" value="Dihydroorotate_DH_2"/>
</dbReference>
<reference evidence="18" key="1">
    <citation type="submission" date="2020-09" db="EMBL/GenBank/DDBJ databases">
        <authorList>
            <person name="Kikuchi T."/>
        </authorList>
    </citation>
    <scope>NUCLEOTIDE SEQUENCE</scope>
    <source>
        <strain evidence="18">SH1</strain>
    </source>
</reference>
<dbReference type="GO" id="GO:0005743">
    <property type="term" value="C:mitochondrial inner membrane"/>
    <property type="evidence" value="ECO:0007669"/>
    <property type="project" value="UniProtKB-SubCell"/>
</dbReference>
<keyword evidence="13 16" id="KW-0496">Mitochondrion</keyword>
<proteinExistence type="inferred from homology"/>
<dbReference type="EC" id="1.3.5.2" evidence="4 16"/>
<dbReference type="Proteomes" id="UP000783686">
    <property type="component" value="Unassembled WGS sequence"/>
</dbReference>
<comment type="similarity">
    <text evidence="3 16">Belongs to the dihydroorotate dehydrogenase family. Type 2 subfamily.</text>
</comment>
<keyword evidence="9 16" id="KW-0999">Mitochondrion inner membrane</keyword>
<evidence type="ECO:0000256" key="9">
    <source>
        <dbReference type="ARBA" id="ARBA00022792"/>
    </source>
</evidence>
<evidence type="ECO:0000256" key="4">
    <source>
        <dbReference type="ARBA" id="ARBA00012791"/>
    </source>
</evidence>
<evidence type="ECO:0000256" key="5">
    <source>
        <dbReference type="ARBA" id="ARBA00017599"/>
    </source>
</evidence>
<dbReference type="EMBL" id="CAJFCW020000005">
    <property type="protein sequence ID" value="CAG9121788.1"/>
    <property type="molecule type" value="Genomic_DNA"/>
</dbReference>
<dbReference type="OrthoDB" id="14784at2759"/>
<keyword evidence="8" id="KW-0812">Transmembrane</keyword>
<dbReference type="NCBIfam" id="NF003652">
    <property type="entry name" value="PRK05286.2-5"/>
    <property type="match status" value="1"/>
</dbReference>
<dbReference type="InterPro" id="IPR005720">
    <property type="entry name" value="Dihydroorotate_DH_cat"/>
</dbReference>
<evidence type="ECO:0000259" key="17">
    <source>
        <dbReference type="Pfam" id="PF01180"/>
    </source>
</evidence>
<protein>
    <recommendedName>
        <fullName evidence="5 16">Dihydroorotate dehydrogenase (quinone), mitochondrial</fullName>
        <shortName evidence="16">DHOdehase</shortName>
        <ecNumber evidence="4 16">1.3.5.2</ecNumber>
    </recommendedName>
</protein>
<dbReference type="GO" id="GO:0044205">
    <property type="term" value="P:'de novo' UMP biosynthetic process"/>
    <property type="evidence" value="ECO:0007669"/>
    <property type="project" value="UniProtKB-UniPathway"/>
</dbReference>
<dbReference type="SUPFAM" id="SSF51395">
    <property type="entry name" value="FMN-linked oxidoreductases"/>
    <property type="match status" value="1"/>
</dbReference>
<dbReference type="PROSITE" id="PS00911">
    <property type="entry name" value="DHODEHASE_1"/>
    <property type="match status" value="1"/>
</dbReference>
<dbReference type="FunFam" id="3.20.20.70:FF:000066">
    <property type="entry name" value="Dihydroorotate dehydrogenase (quinone), mitochondrial"/>
    <property type="match status" value="1"/>
</dbReference>
<comment type="caution">
    <text evidence="18">The sequence shown here is derived from an EMBL/GenBank/DDBJ whole genome shotgun (WGS) entry which is preliminary data.</text>
</comment>
<dbReference type="PANTHER" id="PTHR48109">
    <property type="entry name" value="DIHYDROOROTATE DEHYDROGENASE (QUINONE), MITOCHONDRIAL-RELATED"/>
    <property type="match status" value="1"/>
</dbReference>
<evidence type="ECO:0000256" key="1">
    <source>
        <dbReference type="ARBA" id="ARBA00004434"/>
    </source>
</evidence>
<sequence>MKRAQKPFWTVKKVVQCGVAGTGAFAFSQLLFGSEYFYANVVMPTVHAFVDPETAHKLGVKSAKYGLIPRFGDNVREYAQLQTKVMGIDFQNPIGIAAGFDKDGEAIEGLQKSGLGFVEIGSVTPRPQPGNEKPRVFRLPEDKALINRYGFNSKGVGYVSDKVKAVYKGDDQDVFRNRVPVGVNLGKNKDTEFAALDYEIGADYFANFCDYLVINVSSPNTPGLRALQSKTEIENILSTFNQAVDRMTQEKGKRPKVLLKITSDLNLFDRRDIANVAVNPNNRIDGLIISNTTIERPDDLKCLYKHETGGLSGEPLKKASTECIKEMYKLTGGAVPIIGVGGVSNGTDVYEKIRAGASLVQFYTALVYEGWPVIGKMKKELREHLFHDGFGTVSSAVGADVRLEEQQKIIEKQQRSWWKFW</sequence>
<comment type="cofactor">
    <cofactor evidence="16">
        <name>FMN</name>
        <dbReference type="ChEBI" id="CHEBI:58210"/>
    </cofactor>
    <text evidence="16">Binds 1 FMN per subunit.</text>
</comment>
<dbReference type="Gene3D" id="3.20.20.70">
    <property type="entry name" value="Aldolase class I"/>
    <property type="match status" value="1"/>
</dbReference>
<evidence type="ECO:0000256" key="11">
    <source>
        <dbReference type="ARBA" id="ARBA00022989"/>
    </source>
</evidence>
<dbReference type="GO" id="GO:0106430">
    <property type="term" value="F:dihydroorotate dehydrogenase (quinone) activity"/>
    <property type="evidence" value="ECO:0007669"/>
    <property type="project" value="UniProtKB-EC"/>
</dbReference>
<evidence type="ECO:0000256" key="7">
    <source>
        <dbReference type="ARBA" id="ARBA00022643"/>
    </source>
</evidence>
<keyword evidence="6 16" id="KW-0285">Flavoprotein</keyword>
<evidence type="ECO:0000256" key="10">
    <source>
        <dbReference type="ARBA" id="ARBA00022946"/>
    </source>
</evidence>
<accession>A0A811LEY3</accession>
<evidence type="ECO:0000256" key="14">
    <source>
        <dbReference type="ARBA" id="ARBA00023136"/>
    </source>
</evidence>
<keyword evidence="7 16" id="KW-0288">FMN</keyword>
<dbReference type="Proteomes" id="UP000614601">
    <property type="component" value="Unassembled WGS sequence"/>
</dbReference>
<dbReference type="Pfam" id="PF01180">
    <property type="entry name" value="DHO_dh"/>
    <property type="match status" value="1"/>
</dbReference>
<feature type="domain" description="Dihydroorotate dehydrogenase catalytic" evidence="17">
    <location>
        <begin position="81"/>
        <end position="385"/>
    </location>
</feature>
<evidence type="ECO:0000256" key="3">
    <source>
        <dbReference type="ARBA" id="ARBA00005359"/>
    </source>
</evidence>
<evidence type="ECO:0000256" key="6">
    <source>
        <dbReference type="ARBA" id="ARBA00022630"/>
    </source>
</evidence>
<keyword evidence="12 16" id="KW-0560">Oxidoreductase</keyword>
<evidence type="ECO:0000313" key="18">
    <source>
        <dbReference type="EMBL" id="CAD5226121.1"/>
    </source>
</evidence>
<gene>
    <name evidence="18" type="ORF">BOKJ2_LOCUS11919</name>
</gene>
<keyword evidence="14" id="KW-0472">Membrane</keyword>
<evidence type="ECO:0000256" key="8">
    <source>
        <dbReference type="ARBA" id="ARBA00022692"/>
    </source>
</evidence>
<dbReference type="PANTHER" id="PTHR48109:SF4">
    <property type="entry name" value="DIHYDROOROTATE DEHYDROGENASE (QUINONE), MITOCHONDRIAL"/>
    <property type="match status" value="1"/>
</dbReference>
<organism evidence="18 19">
    <name type="scientific">Bursaphelenchus okinawaensis</name>
    <dbReference type="NCBI Taxonomy" id="465554"/>
    <lineage>
        <taxon>Eukaryota</taxon>
        <taxon>Metazoa</taxon>
        <taxon>Ecdysozoa</taxon>
        <taxon>Nematoda</taxon>
        <taxon>Chromadorea</taxon>
        <taxon>Rhabditida</taxon>
        <taxon>Tylenchina</taxon>
        <taxon>Tylenchomorpha</taxon>
        <taxon>Aphelenchoidea</taxon>
        <taxon>Aphelenchoididae</taxon>
        <taxon>Bursaphelenchus</taxon>
    </lineage>
</organism>
<comment type="catalytic activity">
    <reaction evidence="15 16">
        <text>(S)-dihydroorotate + a quinone = orotate + a quinol</text>
        <dbReference type="Rhea" id="RHEA:30187"/>
        <dbReference type="ChEBI" id="CHEBI:24646"/>
        <dbReference type="ChEBI" id="CHEBI:30839"/>
        <dbReference type="ChEBI" id="CHEBI:30864"/>
        <dbReference type="ChEBI" id="CHEBI:132124"/>
        <dbReference type="EC" id="1.3.5.2"/>
    </reaction>
</comment>
<evidence type="ECO:0000256" key="13">
    <source>
        <dbReference type="ARBA" id="ARBA00023128"/>
    </source>
</evidence>
<evidence type="ECO:0000256" key="15">
    <source>
        <dbReference type="ARBA" id="ARBA00048639"/>
    </source>
</evidence>
<dbReference type="AlphaFoldDB" id="A0A811LEY3"/>
<dbReference type="NCBIfam" id="TIGR01036">
    <property type="entry name" value="pyrD_sub2"/>
    <property type="match status" value="1"/>
</dbReference>
<comment type="subcellular location">
    <subcellularLocation>
        <location evidence="1 16">Mitochondrion inner membrane</location>
        <topology evidence="1 16">Single-pass membrane protein</topology>
    </subcellularLocation>
</comment>
<evidence type="ECO:0000256" key="2">
    <source>
        <dbReference type="ARBA" id="ARBA00005161"/>
    </source>
</evidence>
<keyword evidence="19" id="KW-1185">Reference proteome</keyword>
<dbReference type="InterPro" id="IPR001295">
    <property type="entry name" value="Dihydroorotate_DH_CS"/>
</dbReference>
<evidence type="ECO:0000256" key="16">
    <source>
        <dbReference type="RuleBase" id="RU361255"/>
    </source>
</evidence>
<dbReference type="NCBIfam" id="NF003645">
    <property type="entry name" value="PRK05286.1-2"/>
    <property type="match status" value="1"/>
</dbReference>
<dbReference type="PROSITE" id="PS00912">
    <property type="entry name" value="DHODEHASE_2"/>
    <property type="match status" value="1"/>
</dbReference>
<dbReference type="GO" id="GO:0006207">
    <property type="term" value="P:'de novo' pyrimidine nucleobase biosynthetic process"/>
    <property type="evidence" value="ECO:0007669"/>
    <property type="project" value="InterPro"/>
</dbReference>
<keyword evidence="11" id="KW-1133">Transmembrane helix</keyword>